<dbReference type="InterPro" id="IPR000742">
    <property type="entry name" value="EGF"/>
</dbReference>
<protein>
    <recommendedName>
        <fullName evidence="2">EGF-like domain-containing protein</fullName>
    </recommendedName>
</protein>
<evidence type="ECO:0000313" key="3">
    <source>
        <dbReference type="Ensembl" id="ENSHCOP00000001285.1"/>
    </source>
</evidence>
<dbReference type="Pfam" id="PF00008">
    <property type="entry name" value="EGF"/>
    <property type="match status" value="1"/>
</dbReference>
<accession>A0A3Q2XAN5</accession>
<name>A0A3Q2XAN5_HIPCM</name>
<dbReference type="PROSITE" id="PS00022">
    <property type="entry name" value="EGF_1"/>
    <property type="match status" value="1"/>
</dbReference>
<dbReference type="PROSITE" id="PS01186">
    <property type="entry name" value="EGF_2"/>
    <property type="match status" value="1"/>
</dbReference>
<organism evidence="3 4">
    <name type="scientific">Hippocampus comes</name>
    <name type="common">Tiger tail seahorse</name>
    <dbReference type="NCBI Taxonomy" id="109280"/>
    <lineage>
        <taxon>Eukaryota</taxon>
        <taxon>Metazoa</taxon>
        <taxon>Chordata</taxon>
        <taxon>Craniata</taxon>
        <taxon>Vertebrata</taxon>
        <taxon>Euteleostomi</taxon>
        <taxon>Actinopterygii</taxon>
        <taxon>Neopterygii</taxon>
        <taxon>Teleostei</taxon>
        <taxon>Neoteleostei</taxon>
        <taxon>Acanthomorphata</taxon>
        <taxon>Syngnathiaria</taxon>
        <taxon>Syngnathiformes</taxon>
        <taxon>Syngnathoidei</taxon>
        <taxon>Syngnathidae</taxon>
        <taxon>Hippocampus</taxon>
    </lineage>
</organism>
<feature type="domain" description="EGF-like" evidence="2">
    <location>
        <begin position="10"/>
        <end position="45"/>
    </location>
</feature>
<dbReference type="STRING" id="109280.ENSHCOP00000001285"/>
<dbReference type="Gene3D" id="2.10.25.10">
    <property type="entry name" value="Laminin"/>
    <property type="match status" value="1"/>
</dbReference>
<dbReference type="PROSITE" id="PS50026">
    <property type="entry name" value="EGF_3"/>
    <property type="match status" value="1"/>
</dbReference>
<proteinExistence type="predicted"/>
<keyword evidence="1" id="KW-0245">EGF-like domain</keyword>
<evidence type="ECO:0000256" key="1">
    <source>
        <dbReference type="PROSITE-ProRule" id="PRU00076"/>
    </source>
</evidence>
<dbReference type="SUPFAM" id="SSF57196">
    <property type="entry name" value="EGF/Laminin"/>
    <property type="match status" value="1"/>
</dbReference>
<dbReference type="GeneTree" id="ENSGT00940000158402"/>
<dbReference type="CDD" id="cd00054">
    <property type="entry name" value="EGF_CA"/>
    <property type="match status" value="1"/>
</dbReference>
<dbReference type="FunFam" id="2.10.25.10:FF:000062">
    <property type="entry name" value="Slit guidance ligand 2"/>
    <property type="match status" value="1"/>
</dbReference>
<reference evidence="3" key="1">
    <citation type="submission" date="2025-08" db="UniProtKB">
        <authorList>
            <consortium name="Ensembl"/>
        </authorList>
    </citation>
    <scope>IDENTIFICATION</scope>
</reference>
<dbReference type="Proteomes" id="UP000264820">
    <property type="component" value="Unplaced"/>
</dbReference>
<dbReference type="Ensembl" id="ENSHCOT00000012368.1">
    <property type="protein sequence ID" value="ENSHCOP00000001285.1"/>
    <property type="gene ID" value="ENSHCOG00000002222.1"/>
</dbReference>
<comment type="caution">
    <text evidence="1">Lacks conserved residue(s) required for the propagation of feature annotation.</text>
</comment>
<dbReference type="AlphaFoldDB" id="A0A3Q2XAN5"/>
<evidence type="ECO:0000259" key="2">
    <source>
        <dbReference type="PROSITE" id="PS50026"/>
    </source>
</evidence>
<keyword evidence="4" id="KW-1185">Reference proteome</keyword>
<evidence type="ECO:0000313" key="4">
    <source>
        <dbReference type="Proteomes" id="UP000264820"/>
    </source>
</evidence>
<keyword evidence="1" id="KW-1015">Disulfide bond</keyword>
<feature type="disulfide bond" evidence="1">
    <location>
        <begin position="35"/>
        <end position="44"/>
    </location>
</feature>
<reference evidence="3" key="2">
    <citation type="submission" date="2025-09" db="UniProtKB">
        <authorList>
            <consortium name="Ensembl"/>
        </authorList>
    </citation>
    <scope>IDENTIFICATION</scope>
</reference>
<sequence>VRFRHRPPCVDPCDNHDCLNGAQCVVMGTDPRCQCLQGYEGQRCETLVSVNFVDRKSYLQLPSNLISPQTNISLQVRMSFTFIGIVNYQLITSHDRAVAPSYGISERVQKPRMGIFTHVMAV</sequence>
<dbReference type="SMART" id="SM00181">
    <property type="entry name" value="EGF"/>
    <property type="match status" value="1"/>
</dbReference>